<dbReference type="FunFam" id="1.10.510.10:FF:001512">
    <property type="entry name" value="Receptor tyrosine-protein kinase erbB-2"/>
    <property type="match status" value="1"/>
</dbReference>
<evidence type="ECO:0000259" key="14">
    <source>
        <dbReference type="PROSITE" id="PS50001"/>
    </source>
</evidence>
<evidence type="ECO:0000256" key="6">
    <source>
        <dbReference type="ARBA" id="ARBA00023136"/>
    </source>
</evidence>
<dbReference type="PROSITE" id="PS50001">
    <property type="entry name" value="SH2"/>
    <property type="match status" value="2"/>
</dbReference>
<dbReference type="EC" id="2.7.10.2" evidence="13"/>
<dbReference type="EMBL" id="CAJOAZ010000047">
    <property type="protein sequence ID" value="CAF3506086.1"/>
    <property type="molecule type" value="Genomic_DNA"/>
</dbReference>
<proteinExistence type="inferred from homology"/>
<keyword evidence="7 13" id="KW-0829">Tyrosine-protein kinase</keyword>
<dbReference type="InterPro" id="IPR001245">
    <property type="entry name" value="Ser-Thr/Tyr_kinase_cat_dom"/>
</dbReference>
<dbReference type="PRINTS" id="PR00109">
    <property type="entry name" value="TYRKINASE"/>
</dbReference>
<comment type="catalytic activity">
    <reaction evidence="8 13">
        <text>L-tyrosyl-[protein] + ATP = O-phospho-L-tyrosyl-[protein] + ADP + H(+)</text>
        <dbReference type="Rhea" id="RHEA:10596"/>
        <dbReference type="Rhea" id="RHEA-COMP:10136"/>
        <dbReference type="Rhea" id="RHEA-COMP:20101"/>
        <dbReference type="ChEBI" id="CHEBI:15378"/>
        <dbReference type="ChEBI" id="CHEBI:30616"/>
        <dbReference type="ChEBI" id="CHEBI:46858"/>
        <dbReference type="ChEBI" id="CHEBI:61978"/>
        <dbReference type="ChEBI" id="CHEBI:456216"/>
        <dbReference type="EC" id="2.7.10.2"/>
    </reaction>
</comment>
<dbReference type="GO" id="GO:0030182">
    <property type="term" value="P:neuron differentiation"/>
    <property type="evidence" value="ECO:0007669"/>
    <property type="project" value="UniProtKB-ARBA"/>
</dbReference>
<dbReference type="Gene3D" id="3.30.505.10">
    <property type="entry name" value="SH2 domain"/>
    <property type="match status" value="2"/>
</dbReference>
<dbReference type="GO" id="GO:0048468">
    <property type="term" value="P:cell development"/>
    <property type="evidence" value="ECO:0007669"/>
    <property type="project" value="UniProtKB-ARBA"/>
</dbReference>
<dbReference type="SMART" id="SM00219">
    <property type="entry name" value="TyrKc"/>
    <property type="match status" value="1"/>
</dbReference>
<keyword evidence="6" id="KW-0472">Membrane</keyword>
<dbReference type="InterPro" id="IPR050198">
    <property type="entry name" value="Non-receptor_tyrosine_kinases"/>
</dbReference>
<sequence length="661" mass="77455">MDLFDAPFYWGRITRQDAEEILEQTGLKNGLYLIREKFEEAGAYAITLCYLKRFYHYRIDRLLNDNVVLNGSRAQEKFSLTNNDSRLNGQRRSGKVSEQMEFPGPMELINYFQKNADALITTLSIPCQRPFDHNFIQFWCVPLLTSDLYMSKICQEASSTDTERPIKEKLTYKRYIYERRVLKGLHEGEPWFHSRISRQEAEIRLKNAGGKSGLFLVREKRGDKRSREYYSLSLCYQREYHHYIIQQTANGRLQFASANKSMRINQFGSIVQLIDYYYRHQQDLACALRFPCTRPGGSVRIVPYQSLLGFDTNTDSETSGTDLWSPMSTGSNGPMSVASFFGFDMQNPPLSSDLDNNHDSSSPSKENIFIDEKYLIFGDKLGEGQFGEVYSGKLIGNDENNNGITKPTLQHIAIKQLRHRQDSFVQELYNEGERMLNLDHPYIVKIFGICKHEASISLILELCPYGAMNRWLRLNKTFRMSYILNYMYQVSDGMKYLHEKNIIHRDLALRNILIMSQNVCKISDFGLSRVLEENSYYQIGRNRRLPSMWYPPEVLETSVFHSEIDIWSFGVTIWEATCYGQTPYRQELEAMTNVTFDPISQKLLRFLRDGNRLKQPTNCPDHIYDLMLKCWEYDKHKRPRFDWIRQYLSIYATSQQHTDRF</sequence>
<dbReference type="GO" id="GO:0046872">
    <property type="term" value="F:metal ion binding"/>
    <property type="evidence" value="ECO:0007669"/>
    <property type="project" value="UniProtKB-KW"/>
</dbReference>
<feature type="active site" description="Proton acceptor" evidence="9">
    <location>
        <position position="506"/>
    </location>
</feature>
<keyword evidence="3 10" id="KW-0547">Nucleotide-binding</keyword>
<dbReference type="SUPFAM" id="SSF55550">
    <property type="entry name" value="SH2 domain"/>
    <property type="match status" value="2"/>
</dbReference>
<evidence type="ECO:0000256" key="11">
    <source>
        <dbReference type="PIRSR" id="PIRSR000615-3"/>
    </source>
</evidence>
<evidence type="ECO:0000256" key="8">
    <source>
        <dbReference type="ARBA" id="ARBA00051245"/>
    </source>
</evidence>
<dbReference type="InterPro" id="IPR008266">
    <property type="entry name" value="Tyr_kinase_AS"/>
</dbReference>
<feature type="domain" description="Protein kinase" evidence="15">
    <location>
        <begin position="375"/>
        <end position="648"/>
    </location>
</feature>
<feature type="binding site" evidence="10">
    <location>
        <position position="510"/>
    </location>
    <ligand>
        <name>ATP</name>
        <dbReference type="ChEBI" id="CHEBI:30616"/>
    </ligand>
</feature>
<evidence type="ECO:0000256" key="7">
    <source>
        <dbReference type="ARBA" id="ARBA00023137"/>
    </source>
</evidence>
<comment type="subcellular location">
    <subcellularLocation>
        <location evidence="1">Endomembrane system</location>
    </subcellularLocation>
</comment>
<name>A0A818HCA0_9BILA</name>
<dbReference type="InterPro" id="IPR000719">
    <property type="entry name" value="Prot_kinase_dom"/>
</dbReference>
<evidence type="ECO:0000256" key="5">
    <source>
        <dbReference type="ARBA" id="ARBA00022840"/>
    </source>
</evidence>
<dbReference type="GO" id="GO:0005524">
    <property type="term" value="F:ATP binding"/>
    <property type="evidence" value="ECO:0007669"/>
    <property type="project" value="UniProtKB-KW"/>
</dbReference>
<evidence type="ECO:0000256" key="9">
    <source>
        <dbReference type="PIRSR" id="PIRSR000615-1"/>
    </source>
</evidence>
<evidence type="ECO:0000313" key="17">
    <source>
        <dbReference type="Proteomes" id="UP000663844"/>
    </source>
</evidence>
<dbReference type="InterPro" id="IPR000980">
    <property type="entry name" value="SH2"/>
</dbReference>
<keyword evidence="5 10" id="KW-0067">ATP-binding</keyword>
<comment type="caution">
    <text evidence="16">The sequence shown here is derived from an EMBL/GenBank/DDBJ whole genome shotgun (WGS) entry which is preliminary data.</text>
</comment>
<keyword evidence="4 13" id="KW-0418">Kinase</keyword>
<dbReference type="Gene3D" id="1.10.510.10">
    <property type="entry name" value="Transferase(Phosphotransferase) domain 1"/>
    <property type="match status" value="1"/>
</dbReference>
<dbReference type="SUPFAM" id="SSF56112">
    <property type="entry name" value="Protein kinase-like (PK-like)"/>
    <property type="match status" value="1"/>
</dbReference>
<keyword evidence="2 13" id="KW-0808">Transferase</keyword>
<reference evidence="16" key="1">
    <citation type="submission" date="2021-02" db="EMBL/GenBank/DDBJ databases">
        <authorList>
            <person name="Nowell W R."/>
        </authorList>
    </citation>
    <scope>NUCLEOTIDE SEQUENCE</scope>
</reference>
<dbReference type="Pfam" id="PF00017">
    <property type="entry name" value="SH2"/>
    <property type="match status" value="2"/>
</dbReference>
<evidence type="ECO:0000256" key="1">
    <source>
        <dbReference type="ARBA" id="ARBA00004308"/>
    </source>
</evidence>
<dbReference type="PRINTS" id="PR00401">
    <property type="entry name" value="SH2DOMAIN"/>
</dbReference>
<dbReference type="PROSITE" id="PS50011">
    <property type="entry name" value="PROTEIN_KINASE_DOM"/>
    <property type="match status" value="1"/>
</dbReference>
<dbReference type="Pfam" id="PF07714">
    <property type="entry name" value="PK_Tyr_Ser-Thr"/>
    <property type="match status" value="1"/>
</dbReference>
<dbReference type="GO" id="GO:0050793">
    <property type="term" value="P:regulation of developmental process"/>
    <property type="evidence" value="ECO:0007669"/>
    <property type="project" value="UniProtKB-ARBA"/>
</dbReference>
<evidence type="ECO:0000256" key="4">
    <source>
        <dbReference type="ARBA" id="ARBA00022777"/>
    </source>
</evidence>
<dbReference type="SMART" id="SM00252">
    <property type="entry name" value="SH2"/>
    <property type="match status" value="2"/>
</dbReference>
<dbReference type="InterPro" id="IPR020635">
    <property type="entry name" value="Tyr_kinase_cat_dom"/>
</dbReference>
<evidence type="ECO:0000256" key="12">
    <source>
        <dbReference type="PROSITE-ProRule" id="PRU00191"/>
    </source>
</evidence>
<feature type="domain" description="SH2" evidence="14">
    <location>
        <begin position="8"/>
        <end position="127"/>
    </location>
</feature>
<organism evidence="16 17">
    <name type="scientific">Adineta steineri</name>
    <dbReference type="NCBI Taxonomy" id="433720"/>
    <lineage>
        <taxon>Eukaryota</taxon>
        <taxon>Metazoa</taxon>
        <taxon>Spiralia</taxon>
        <taxon>Gnathifera</taxon>
        <taxon>Rotifera</taxon>
        <taxon>Eurotatoria</taxon>
        <taxon>Bdelloidea</taxon>
        <taxon>Adinetida</taxon>
        <taxon>Adinetidae</taxon>
        <taxon>Adineta</taxon>
    </lineage>
</organism>
<evidence type="ECO:0000313" key="16">
    <source>
        <dbReference type="EMBL" id="CAF3506086.1"/>
    </source>
</evidence>
<evidence type="ECO:0000256" key="3">
    <source>
        <dbReference type="ARBA" id="ARBA00022741"/>
    </source>
</evidence>
<keyword evidence="11" id="KW-0479">Metal-binding</keyword>
<feature type="binding site" evidence="11">
    <location>
        <position position="524"/>
    </location>
    <ligand>
        <name>Mg(2+)</name>
        <dbReference type="ChEBI" id="CHEBI:18420"/>
    </ligand>
</feature>
<gene>
    <name evidence="16" type="ORF">OXD698_LOCUS1600</name>
</gene>
<dbReference type="Proteomes" id="UP000663844">
    <property type="component" value="Unassembled WGS sequence"/>
</dbReference>
<dbReference type="AlphaFoldDB" id="A0A818HCA0"/>
<comment type="similarity">
    <text evidence="13">Belongs to the protein kinase superfamily. Tyr protein kinase family.</text>
</comment>
<dbReference type="PANTHER" id="PTHR24418">
    <property type="entry name" value="TYROSINE-PROTEIN KINASE"/>
    <property type="match status" value="1"/>
</dbReference>
<protein>
    <recommendedName>
        <fullName evidence="13">Tyrosine-protein kinase</fullName>
        <ecNumber evidence="13">2.7.10.2</ecNumber>
    </recommendedName>
</protein>
<accession>A0A818HCA0</accession>
<keyword evidence="11" id="KW-0460">Magnesium</keyword>
<evidence type="ECO:0000256" key="13">
    <source>
        <dbReference type="RuleBase" id="RU362096"/>
    </source>
</evidence>
<feature type="binding site" evidence="11">
    <location>
        <position position="511"/>
    </location>
    <ligand>
        <name>Mg(2+)</name>
        <dbReference type="ChEBI" id="CHEBI:18420"/>
    </ligand>
</feature>
<keyword evidence="12" id="KW-0727">SH2 domain</keyword>
<dbReference type="InterPro" id="IPR036860">
    <property type="entry name" value="SH2_dom_sf"/>
</dbReference>
<evidence type="ECO:0000256" key="2">
    <source>
        <dbReference type="ARBA" id="ARBA00022679"/>
    </source>
</evidence>
<feature type="domain" description="SH2" evidence="14">
    <location>
        <begin position="191"/>
        <end position="292"/>
    </location>
</feature>
<dbReference type="CDD" id="cd00192">
    <property type="entry name" value="PTKc"/>
    <property type="match status" value="1"/>
</dbReference>
<evidence type="ECO:0000256" key="10">
    <source>
        <dbReference type="PIRSR" id="PIRSR000615-2"/>
    </source>
</evidence>
<dbReference type="GO" id="GO:0004715">
    <property type="term" value="F:non-membrane spanning protein tyrosine kinase activity"/>
    <property type="evidence" value="ECO:0007669"/>
    <property type="project" value="UniProtKB-EC"/>
</dbReference>
<dbReference type="PROSITE" id="PS00109">
    <property type="entry name" value="PROTEIN_KINASE_TYR"/>
    <property type="match status" value="1"/>
</dbReference>
<dbReference type="GO" id="GO:0012505">
    <property type="term" value="C:endomembrane system"/>
    <property type="evidence" value="ECO:0007669"/>
    <property type="project" value="UniProtKB-SubCell"/>
</dbReference>
<evidence type="ECO:0000259" key="15">
    <source>
        <dbReference type="PROSITE" id="PS50011"/>
    </source>
</evidence>
<dbReference type="InterPro" id="IPR011009">
    <property type="entry name" value="Kinase-like_dom_sf"/>
</dbReference>